<feature type="transmembrane region" description="Helical" evidence="7">
    <location>
        <begin position="83"/>
        <end position="103"/>
    </location>
</feature>
<feature type="transmembrane region" description="Helical" evidence="7">
    <location>
        <begin position="447"/>
        <end position="465"/>
    </location>
</feature>
<dbReference type="InterPro" id="IPR038377">
    <property type="entry name" value="Na/Glc_symporter_sf"/>
</dbReference>
<sequence length="561" mass="61601">MHTLSNGDWTVFVIYFIIVASYGYWVYRRKHNLDVSSQGYFLAQGTLTWWAIGASLIASNISAEQMVGMSGSGFSMGLAISCYEWMAAATLVIVAVFFIPVYLKNKIFTMPQFLNQRYNGNVAMIMAIFWLLLYIIVNLTSILYLGAIAVHGISGISMTTCVIFLAVFAVIITLGGMKVIGYTDVIQVFFLILGGLVTTYIAVNEVAKHFGSPGFLNGLSLMKSHAEDHFQMIFHKDNEHYSDLPGLSVLIGGLWITNLNYWGCNQYITQRALGADLKTARTGILFAAFLKLLMPVIVVLPGIAAFILYKQNVFHSQMMVNGELNPDNAYPSLLNLLPPWFKGLSFAALTAAVVASLAGKVNSIATIFTMDIYKKAIKKDATDKQMVTIGKIAVVVAMILGCIIAPFMGIDKKGGFQFIQEYTGFVSPGIFAMFLLGFFWKKTTSSAAMFATIGGFIMSVILKVLPKFVNLAFLKGIGFSTLVLQSDGATKLYEIPFLDRMAIVFVICIIGMYFISIKENPKGDKTHALEVDTSMFKVSNGFAVGALIIGGILTALYTMFW</sequence>
<feature type="transmembrane region" description="Helical" evidence="7">
    <location>
        <begin position="244"/>
        <end position="263"/>
    </location>
</feature>
<dbReference type="AlphaFoldDB" id="A0A5B8UT34"/>
<feature type="transmembrane region" description="Helical" evidence="7">
    <location>
        <begin position="344"/>
        <end position="368"/>
    </location>
</feature>
<dbReference type="NCBIfam" id="TIGR00813">
    <property type="entry name" value="sss"/>
    <property type="match status" value="1"/>
</dbReference>
<evidence type="ECO:0000256" key="1">
    <source>
        <dbReference type="ARBA" id="ARBA00004141"/>
    </source>
</evidence>
<keyword evidence="9" id="KW-1185">Reference proteome</keyword>
<evidence type="ECO:0000256" key="6">
    <source>
        <dbReference type="RuleBase" id="RU362091"/>
    </source>
</evidence>
<feature type="transmembrane region" description="Helical" evidence="7">
    <location>
        <begin position="6"/>
        <end position="27"/>
    </location>
</feature>
<evidence type="ECO:0000256" key="3">
    <source>
        <dbReference type="ARBA" id="ARBA00022692"/>
    </source>
</evidence>
<evidence type="ECO:0000256" key="2">
    <source>
        <dbReference type="ARBA" id="ARBA00006434"/>
    </source>
</evidence>
<feature type="transmembrane region" description="Helical" evidence="7">
    <location>
        <begin position="39"/>
        <end position="63"/>
    </location>
</feature>
<feature type="transmembrane region" description="Helical" evidence="7">
    <location>
        <begin position="185"/>
        <end position="203"/>
    </location>
</feature>
<feature type="transmembrane region" description="Helical" evidence="7">
    <location>
        <begin position="422"/>
        <end position="440"/>
    </location>
</feature>
<feature type="transmembrane region" description="Helical" evidence="7">
    <location>
        <begin position="284"/>
        <end position="309"/>
    </location>
</feature>
<organism evidence="8 9">
    <name type="scientific">Mucilaginibacter ginsenosidivorans</name>
    <dbReference type="NCBI Taxonomy" id="398053"/>
    <lineage>
        <taxon>Bacteria</taxon>
        <taxon>Pseudomonadati</taxon>
        <taxon>Bacteroidota</taxon>
        <taxon>Sphingobacteriia</taxon>
        <taxon>Sphingobacteriales</taxon>
        <taxon>Sphingobacteriaceae</taxon>
        <taxon>Mucilaginibacter</taxon>
    </lineage>
</organism>
<name>A0A5B8UT34_9SPHI</name>
<dbReference type="RefSeq" id="WP_147030452.1">
    <property type="nucleotide sequence ID" value="NZ_CP042436.1"/>
</dbReference>
<feature type="transmembrane region" description="Helical" evidence="7">
    <location>
        <begin position="389"/>
        <end position="410"/>
    </location>
</feature>
<evidence type="ECO:0000256" key="7">
    <source>
        <dbReference type="SAM" id="Phobius"/>
    </source>
</evidence>
<dbReference type="KEGG" id="mgin:FRZ54_04505"/>
<keyword evidence="4 7" id="KW-1133">Transmembrane helix</keyword>
<keyword evidence="5 7" id="KW-0472">Membrane</keyword>
<dbReference type="OrthoDB" id="9814523at2"/>
<dbReference type="GO" id="GO:0005412">
    <property type="term" value="F:D-glucose:sodium symporter activity"/>
    <property type="evidence" value="ECO:0007669"/>
    <property type="project" value="TreeGrafter"/>
</dbReference>
<feature type="transmembrane region" description="Helical" evidence="7">
    <location>
        <begin position="124"/>
        <end position="147"/>
    </location>
</feature>
<dbReference type="InterPro" id="IPR001734">
    <property type="entry name" value="Na/solute_symporter"/>
</dbReference>
<evidence type="ECO:0000256" key="5">
    <source>
        <dbReference type="ARBA" id="ARBA00023136"/>
    </source>
</evidence>
<comment type="similarity">
    <text evidence="2 6">Belongs to the sodium:solute symporter (SSF) (TC 2.A.21) family.</text>
</comment>
<dbReference type="EMBL" id="CP042436">
    <property type="protein sequence ID" value="QEC61875.1"/>
    <property type="molecule type" value="Genomic_DNA"/>
</dbReference>
<feature type="transmembrane region" description="Helical" evidence="7">
    <location>
        <begin position="538"/>
        <end position="560"/>
    </location>
</feature>
<reference evidence="8 9" key="1">
    <citation type="journal article" date="2017" name="Curr. Microbiol.">
        <title>Mucilaginibacter ginsenosidivorans sp. nov., Isolated from Soil of Ginseng Field.</title>
        <authorList>
            <person name="Kim M.M."/>
            <person name="Siddiqi M.Z."/>
            <person name="Im W.T."/>
        </authorList>
    </citation>
    <scope>NUCLEOTIDE SEQUENCE [LARGE SCALE GENOMIC DNA]</scope>
    <source>
        <strain evidence="8 9">Gsoil 3017</strain>
    </source>
</reference>
<dbReference type="Gene3D" id="1.20.1730.10">
    <property type="entry name" value="Sodium/glucose cotransporter"/>
    <property type="match status" value="1"/>
</dbReference>
<evidence type="ECO:0000256" key="4">
    <source>
        <dbReference type="ARBA" id="ARBA00022989"/>
    </source>
</evidence>
<evidence type="ECO:0000313" key="8">
    <source>
        <dbReference type="EMBL" id="QEC61875.1"/>
    </source>
</evidence>
<dbReference type="PANTHER" id="PTHR11819:SF195">
    <property type="entry name" value="SODIUM_GLUCOSE COTRANSPORTER 4"/>
    <property type="match status" value="1"/>
</dbReference>
<dbReference type="PROSITE" id="PS50283">
    <property type="entry name" value="NA_SOLUT_SYMP_3"/>
    <property type="match status" value="1"/>
</dbReference>
<feature type="transmembrane region" description="Helical" evidence="7">
    <location>
        <begin position="497"/>
        <end position="517"/>
    </location>
</feature>
<dbReference type="GO" id="GO:0005886">
    <property type="term" value="C:plasma membrane"/>
    <property type="evidence" value="ECO:0007669"/>
    <property type="project" value="TreeGrafter"/>
</dbReference>
<feature type="transmembrane region" description="Helical" evidence="7">
    <location>
        <begin position="153"/>
        <end position="173"/>
    </location>
</feature>
<accession>A0A5B8UT34</accession>
<dbReference type="CDD" id="cd10325">
    <property type="entry name" value="SLC5sbd_vSGLT"/>
    <property type="match status" value="1"/>
</dbReference>
<comment type="subcellular location">
    <subcellularLocation>
        <location evidence="1">Membrane</location>
        <topology evidence="1">Multi-pass membrane protein</topology>
    </subcellularLocation>
</comment>
<dbReference type="PANTHER" id="PTHR11819">
    <property type="entry name" value="SOLUTE CARRIER FAMILY 5"/>
    <property type="match status" value="1"/>
</dbReference>
<gene>
    <name evidence="8" type="ORF">FRZ54_04505</name>
</gene>
<protein>
    <submittedName>
        <fullName evidence="8">Sodium/solute symporter</fullName>
    </submittedName>
</protein>
<proteinExistence type="inferred from homology"/>
<dbReference type="Proteomes" id="UP000321479">
    <property type="component" value="Chromosome"/>
</dbReference>
<keyword evidence="3 7" id="KW-0812">Transmembrane</keyword>
<evidence type="ECO:0000313" key="9">
    <source>
        <dbReference type="Proteomes" id="UP000321479"/>
    </source>
</evidence>
<dbReference type="Pfam" id="PF00474">
    <property type="entry name" value="SSF"/>
    <property type="match status" value="1"/>
</dbReference>